<feature type="domain" description="Carrier" evidence="6">
    <location>
        <begin position="164"/>
        <end position="243"/>
    </location>
</feature>
<dbReference type="PROSITE" id="PS50075">
    <property type="entry name" value="CARRIER"/>
    <property type="match status" value="2"/>
</dbReference>
<keyword evidence="3" id="KW-0436">Ligase</keyword>
<dbReference type="Gene3D" id="3.40.50.12780">
    <property type="entry name" value="N-terminal domain of ligase-like"/>
    <property type="match status" value="1"/>
</dbReference>
<evidence type="ECO:0000256" key="4">
    <source>
        <dbReference type="ARBA" id="ARBA00022737"/>
    </source>
</evidence>
<comment type="similarity">
    <text evidence="5">Belongs to the NRP synthetase family.</text>
</comment>
<dbReference type="PANTHER" id="PTHR45398">
    <property type="match status" value="1"/>
</dbReference>
<keyword evidence="2" id="KW-0597">Phosphoprotein</keyword>
<evidence type="ECO:0000259" key="6">
    <source>
        <dbReference type="PROSITE" id="PS50075"/>
    </source>
</evidence>
<evidence type="ECO:0000313" key="7">
    <source>
        <dbReference type="EMBL" id="CRG88519.1"/>
    </source>
</evidence>
<reference evidence="7 8" key="1">
    <citation type="submission" date="2015-04" db="EMBL/GenBank/DDBJ databases">
        <authorList>
            <person name="Syromyatnikov M.Y."/>
            <person name="Popov V.N."/>
        </authorList>
    </citation>
    <scope>NUCLEOTIDE SEQUENCE [LARGE SCALE GENOMIC DNA]</scope>
    <source>
        <strain evidence="7">WF-38-12</strain>
    </source>
</reference>
<dbReference type="InterPro" id="IPR006162">
    <property type="entry name" value="Ppantetheine_attach_site"/>
</dbReference>
<dbReference type="Gene3D" id="1.10.1200.10">
    <property type="entry name" value="ACP-like"/>
    <property type="match status" value="2"/>
</dbReference>
<dbReference type="GO" id="GO:0016874">
    <property type="term" value="F:ligase activity"/>
    <property type="evidence" value="ECO:0007669"/>
    <property type="project" value="UniProtKB-KW"/>
</dbReference>
<proteinExistence type="inferred from homology"/>
<dbReference type="Gene3D" id="3.30.559.10">
    <property type="entry name" value="Chloramphenicol acetyltransferase-like domain"/>
    <property type="match status" value="2"/>
</dbReference>
<dbReference type="SUPFAM" id="SSF52777">
    <property type="entry name" value="CoA-dependent acyltransferases"/>
    <property type="match status" value="4"/>
</dbReference>
<dbReference type="InterPro" id="IPR009081">
    <property type="entry name" value="PP-bd_ACP"/>
</dbReference>
<dbReference type="Pfam" id="PF00550">
    <property type="entry name" value="PP-binding"/>
    <property type="match status" value="2"/>
</dbReference>
<name>A0A0U1LYV5_TALIS</name>
<evidence type="ECO:0000256" key="2">
    <source>
        <dbReference type="ARBA" id="ARBA00022553"/>
    </source>
</evidence>
<dbReference type="EMBL" id="CVMT01000004">
    <property type="protein sequence ID" value="CRG88519.1"/>
    <property type="molecule type" value="Genomic_DNA"/>
</dbReference>
<keyword evidence="1" id="KW-0596">Phosphopantetheine</keyword>
<dbReference type="Gene3D" id="3.30.300.30">
    <property type="match status" value="1"/>
</dbReference>
<dbReference type="FunFam" id="3.30.559.30:FF:000002">
    <property type="entry name" value="Nonribosomal peptide synthase Pes1"/>
    <property type="match status" value="1"/>
</dbReference>
<dbReference type="InterPro" id="IPR045851">
    <property type="entry name" value="AMP-bd_C_sf"/>
</dbReference>
<dbReference type="InterPro" id="IPR001242">
    <property type="entry name" value="Condensation_dom"/>
</dbReference>
<gene>
    <name evidence="7" type="ORF">PISL3812_05550</name>
</gene>
<protein>
    <recommendedName>
        <fullName evidence="6">Carrier domain-containing protein</fullName>
    </recommendedName>
</protein>
<dbReference type="FunFam" id="3.30.300.30:FF:000015">
    <property type="entry name" value="Nonribosomal peptide synthase SidD"/>
    <property type="match status" value="1"/>
</dbReference>
<dbReference type="InterPro" id="IPR036736">
    <property type="entry name" value="ACP-like_sf"/>
</dbReference>
<feature type="domain" description="Carrier" evidence="6">
    <location>
        <begin position="1224"/>
        <end position="1297"/>
    </location>
</feature>
<dbReference type="SUPFAM" id="SSF56801">
    <property type="entry name" value="Acetyl-CoA synthetase-like"/>
    <property type="match status" value="1"/>
</dbReference>
<dbReference type="PANTHER" id="PTHR45398:SF1">
    <property type="entry name" value="ENZYME, PUTATIVE (JCVI)-RELATED"/>
    <property type="match status" value="1"/>
</dbReference>
<evidence type="ECO:0000313" key="8">
    <source>
        <dbReference type="Proteomes" id="UP000054383"/>
    </source>
</evidence>
<dbReference type="PROSITE" id="PS00012">
    <property type="entry name" value="PHOSPHOPANTETHEINE"/>
    <property type="match status" value="1"/>
</dbReference>
<keyword evidence="4" id="KW-0677">Repeat</keyword>
<dbReference type="SUPFAM" id="SSF47336">
    <property type="entry name" value="ACP-like"/>
    <property type="match status" value="2"/>
</dbReference>
<dbReference type="Proteomes" id="UP000054383">
    <property type="component" value="Unassembled WGS sequence"/>
</dbReference>
<dbReference type="FunFam" id="1.10.1200.10:FF:000005">
    <property type="entry name" value="Nonribosomal peptide synthetase 1"/>
    <property type="match status" value="1"/>
</dbReference>
<evidence type="ECO:0000256" key="3">
    <source>
        <dbReference type="ARBA" id="ARBA00022598"/>
    </source>
</evidence>
<organism evidence="7 8">
    <name type="scientific">Talaromyces islandicus</name>
    <name type="common">Penicillium islandicum</name>
    <dbReference type="NCBI Taxonomy" id="28573"/>
    <lineage>
        <taxon>Eukaryota</taxon>
        <taxon>Fungi</taxon>
        <taxon>Dikarya</taxon>
        <taxon>Ascomycota</taxon>
        <taxon>Pezizomycotina</taxon>
        <taxon>Eurotiomycetes</taxon>
        <taxon>Eurotiomycetidae</taxon>
        <taxon>Eurotiales</taxon>
        <taxon>Trichocomaceae</taxon>
        <taxon>Talaromyces</taxon>
        <taxon>Talaromyces sect. Islandici</taxon>
    </lineage>
</organism>
<dbReference type="InterPro" id="IPR023213">
    <property type="entry name" value="CAT-like_dom_sf"/>
</dbReference>
<dbReference type="FunFam" id="3.30.559.10:FF:000016">
    <property type="entry name" value="Nonribosomal peptide synthase Pes1"/>
    <property type="match status" value="1"/>
</dbReference>
<dbReference type="Pfam" id="PF00668">
    <property type="entry name" value="Condensation"/>
    <property type="match status" value="2"/>
</dbReference>
<evidence type="ECO:0000256" key="5">
    <source>
        <dbReference type="ARBA" id="ARBA00029454"/>
    </source>
</evidence>
<keyword evidence="8" id="KW-1185">Reference proteome</keyword>
<evidence type="ECO:0000256" key="1">
    <source>
        <dbReference type="ARBA" id="ARBA00022450"/>
    </source>
</evidence>
<accession>A0A0U1LYV5</accession>
<dbReference type="OrthoDB" id="416786at2759"/>
<dbReference type="CDD" id="cd19542">
    <property type="entry name" value="CT_NRPS-like"/>
    <property type="match status" value="1"/>
</dbReference>
<dbReference type="Gene3D" id="3.30.559.30">
    <property type="entry name" value="Nonribosomal peptide synthetase, condensation domain"/>
    <property type="match status" value="2"/>
</dbReference>
<dbReference type="InterPro" id="IPR042099">
    <property type="entry name" value="ANL_N_sf"/>
</dbReference>
<dbReference type="STRING" id="28573.A0A0U1LYV5"/>
<dbReference type="CDD" id="cd19534">
    <property type="entry name" value="E_NRPS"/>
    <property type="match status" value="1"/>
</dbReference>
<sequence>MYRTGDLVQQNDDGSLTFLGRRDMQIKVRGQRVEVGEIEYWVIQHPIVRDVVVLFPQQGPFQNRLVGIVVLQELASSDGYTSHIQQLDLANFPGLSTQISNLRQHLSRHVMDYMIPTTWIPLAALPRNASSKTDRLQLSRWIASLDPTETQVIAEFSPVDASQAPATALERRLQELWSRVLNLPLSRIALNRSFMALGGDSVTAMEVVSHARREGLQLAIRDVLQTQSISQLAMNVVITGEATLCEDDAPYDPFPLSPIQQLYFDSIASDGLDVQGDNRYNQTVLLRLTQDIDSAELSRALEAVTAKHGMLRARFYHDKTFGWRQRVTPDLSGSFGFRVHRLIGEELDLHNRLAASQTSLNLEYGPVFTADHVQLADRQLLFLAAHHLVVDLVSWRIVLRDLEELLQERTLSIPRSLSFRTWCRLQSDFGKRQVSPANTLPFEVPQPNWDYWGLVPGANLSTDTLSETVSLNTDTTEALFGACNGPLQTEPAEILLAALFQSFHRCFPDRSIPTIFNEDNGRGPWSRGIDLSDTVGWFTTITPVYIPQVGEDIVKTLIWTKECRRRMPGRGLPYFTARYLTKEGQALFAQHDCMEVLVNYGGLYHQAEREDSIFRLEMSSNDTSSAQPLSSVGPKMRQLAVFTIEVSVFAGTTKIDFNFSRHIRHRPAIQGWVKAYPTVLDDLLDRLKVIKPTCTPSNFPIVRLTDNDLTVIQRRYLPDMVNDSLNNVKSRPRPATLPFKHFKPLDNSFSLLETVHLETDTRQDAFPYAPFSSNYIADVLPATDFQALSVAGALSKTQVGVKYYVVNCDGPQELSNLRHSCLKLIEELEVLRTLYVFYGEHMVQVILRSYDPDIQICQTQQDIESFTNEFIQRGMDRPSRFGQPLAHFAIVTRKSTLQHRIILRITHAEYDRTSLPVIVETLRSFLLDRYVHKQPAFSSYVYDLYSRKTQETLRYWTLFLRGSSMPQISSILDPTKQTPLKIRMLPAKTIMTKNISSDGITSAIVVKAAWGLLLARYTNTTDVVFGDTINGRVSASPTVAEAVGCCATLIPARVVIQDHWKVIDLLHRIRDQQLANMEHDSLGFREMIQKCTDWSTSTRCTSAVNLIPHGAFMSSPGDAQYSVSDVLLEDRTSHADITITSVAHSDHLELSLGFAFESIFEDTANILLSLLCETVEEFLSSPQKGLADFSMKSLAGLWQLQNRSPEPHRAPKVIVEQSHKEVPESLLSTVKNTWTLALRERRGRTITPSKPTFSDLGGDIIDAARVVSLLQQQNLHVTVDDVLESSSPLELADLISK</sequence>